<proteinExistence type="predicted"/>
<gene>
    <name evidence="2" type="ORF">JI435_019830</name>
</gene>
<protein>
    <submittedName>
        <fullName evidence="2">Uncharacterized protein</fullName>
    </submittedName>
</protein>
<dbReference type="EMBL" id="CP069024">
    <property type="protein sequence ID" value="QRC91785.1"/>
    <property type="molecule type" value="Genomic_DNA"/>
</dbReference>
<evidence type="ECO:0000256" key="1">
    <source>
        <dbReference type="SAM" id="MobiDB-lite"/>
    </source>
</evidence>
<dbReference type="AlphaFoldDB" id="A0A7U2HTZ7"/>
<organism evidence="2 3">
    <name type="scientific">Phaeosphaeria nodorum (strain SN15 / ATCC MYA-4574 / FGSC 10173)</name>
    <name type="common">Glume blotch fungus</name>
    <name type="synonym">Parastagonospora nodorum</name>
    <dbReference type="NCBI Taxonomy" id="321614"/>
    <lineage>
        <taxon>Eukaryota</taxon>
        <taxon>Fungi</taxon>
        <taxon>Dikarya</taxon>
        <taxon>Ascomycota</taxon>
        <taxon>Pezizomycotina</taxon>
        <taxon>Dothideomycetes</taxon>
        <taxon>Pleosporomycetidae</taxon>
        <taxon>Pleosporales</taxon>
        <taxon>Pleosporineae</taxon>
        <taxon>Phaeosphaeriaceae</taxon>
        <taxon>Parastagonospora</taxon>
    </lineage>
</organism>
<reference evidence="3" key="1">
    <citation type="journal article" date="2021" name="BMC Genomics">
        <title>Chromosome-level genome assembly and manually-curated proteome of model necrotroph Parastagonospora nodorum Sn15 reveals a genome-wide trove of candidate effector homologs, and redundancy of virulence-related functions within an accessory chromosome.</title>
        <authorList>
            <person name="Bertazzoni S."/>
            <person name="Jones D.A.B."/>
            <person name="Phan H.T."/>
            <person name="Tan K.-C."/>
            <person name="Hane J.K."/>
        </authorList>
    </citation>
    <scope>NUCLEOTIDE SEQUENCE [LARGE SCALE GENOMIC DNA]</scope>
    <source>
        <strain evidence="3">SN15 / ATCC MYA-4574 / FGSC 10173)</strain>
    </source>
</reference>
<name>A0A7U2HTZ7_PHANO</name>
<feature type="region of interest" description="Disordered" evidence="1">
    <location>
        <begin position="209"/>
        <end position="287"/>
    </location>
</feature>
<accession>A0A7U2HTZ7</accession>
<keyword evidence="3" id="KW-1185">Reference proteome</keyword>
<evidence type="ECO:0000313" key="3">
    <source>
        <dbReference type="Proteomes" id="UP000663193"/>
    </source>
</evidence>
<dbReference type="Proteomes" id="UP000663193">
    <property type="component" value="Chromosome 2"/>
</dbReference>
<dbReference type="VEuPathDB" id="FungiDB:JI435_019830"/>
<feature type="compositionally biased region" description="Polar residues" evidence="1">
    <location>
        <begin position="209"/>
        <end position="230"/>
    </location>
</feature>
<dbReference type="OrthoDB" id="3786931at2759"/>
<evidence type="ECO:0000313" key="2">
    <source>
        <dbReference type="EMBL" id="QRC91785.1"/>
    </source>
</evidence>
<feature type="region of interest" description="Disordered" evidence="1">
    <location>
        <begin position="69"/>
        <end position="148"/>
    </location>
</feature>
<sequence length="287" mass="31820">MISAQLVYLLESAQTPRSCALYLGVHQLESPKSKRVRLIRYWIRATTTGDAALFEAVELGILIKKKHKELQDENHRSSHQPSVRPRSVHHSSRPRTPDAKIGPHPRSPTITPHTPLEKVGFRHSGHQARGSSESSRPLLGRQRSNDTLAPHDSITTILTGERTYNPRPQTPTSGPTIVNLPGFPSRAFTSPSAALPPLAPMKARVSSSRNSEASDFSTILSYDNGPTPQRGSDRQMAYNFPKPHRHSVYGGFGYAEKDPFEDADRDEVEGEEGGKASKRSTKWSDLY</sequence>